<keyword evidence="2" id="KW-0472">Membrane</keyword>
<keyword evidence="5" id="KW-1185">Reference proteome</keyword>
<feature type="transmembrane region" description="Helical" evidence="2">
    <location>
        <begin position="210"/>
        <end position="234"/>
    </location>
</feature>
<keyword evidence="2" id="KW-1133">Transmembrane helix</keyword>
<evidence type="ECO:0000256" key="1">
    <source>
        <dbReference type="SAM" id="MobiDB-lite"/>
    </source>
</evidence>
<accession>A0A5C3LX84</accession>
<dbReference type="EMBL" id="ML213613">
    <property type="protein sequence ID" value="TFK36508.1"/>
    <property type="molecule type" value="Genomic_DNA"/>
</dbReference>
<feature type="domain" description="DUF6535" evidence="3">
    <location>
        <begin position="52"/>
        <end position="235"/>
    </location>
</feature>
<dbReference type="Pfam" id="PF20153">
    <property type="entry name" value="DUF6535"/>
    <property type="match status" value="1"/>
</dbReference>
<evidence type="ECO:0000313" key="4">
    <source>
        <dbReference type="EMBL" id="TFK36508.1"/>
    </source>
</evidence>
<sequence length="675" mass="77193">MDGNGSSTVPDVRIGGSRDEATAKNNTKPAPQGWTCDDPYQFPVAPDVEDPWKTCHELVSNFDRDMCDAWTDEIEKLLIFAGLFSAAVTAFVVDSYKNLQEAPDAQDIMVQLLTRITAQLDIINGYNTTAVVASWPLTFTNNIPTGSVVRINIFWFLSLVLSLATVLIGTLCLQWLREYQRDPSLWQHKDSIGLRHIRFSGLRSWRIPTIMATLPLLLQAALVLFLAGIVDLLWHTSPTVAKPVIVVIGLTLLLLVTTTISPALQCILTQSLEFRIPQCPYKSPQSFAFMQLAVGLSYLALKLIHSPMCWTPGKWKKVQSFVQILQSSSWLDYDMHWKRQRILHLRGYEHELQNWPCVINVPELRRLNGPVDWDSVMGLSWLSHKLQQNVSALETIYQCFRTLSPLEEVVFMERTHDYLNNSSVFSDDSPGESRSLYIKELPRDLKTNPIHKEIHSFYVLSLLGQRNQNFYHTHCSHMWELWTRFNNTSSAAYVSASRLDPDLRMTSTSFVSEHLTDMILEIRDADPRVIQQVSSCCKFLLTWTDSDKSHPSGIFNVRNITTMLVTSWIFLGSNIQVESEAFHASLREVLKNPQLNDRNQLIRRYIKYTIAFDSVYFRSDTISFLRLIGDLDDVITAVGYPLGMPSGYCEEDWERIADWARTHPLSKFDKDKEKS</sequence>
<dbReference type="InterPro" id="IPR045338">
    <property type="entry name" value="DUF6535"/>
</dbReference>
<dbReference type="Proteomes" id="UP000308652">
    <property type="component" value="Unassembled WGS sequence"/>
</dbReference>
<dbReference type="OrthoDB" id="3235960at2759"/>
<feature type="transmembrane region" description="Helical" evidence="2">
    <location>
        <begin position="240"/>
        <end position="264"/>
    </location>
</feature>
<protein>
    <recommendedName>
        <fullName evidence="3">DUF6535 domain-containing protein</fullName>
    </recommendedName>
</protein>
<evidence type="ECO:0000256" key="2">
    <source>
        <dbReference type="SAM" id="Phobius"/>
    </source>
</evidence>
<proteinExistence type="predicted"/>
<evidence type="ECO:0000259" key="3">
    <source>
        <dbReference type="Pfam" id="PF20153"/>
    </source>
</evidence>
<organism evidence="4 5">
    <name type="scientific">Crucibulum laeve</name>
    <dbReference type="NCBI Taxonomy" id="68775"/>
    <lineage>
        <taxon>Eukaryota</taxon>
        <taxon>Fungi</taxon>
        <taxon>Dikarya</taxon>
        <taxon>Basidiomycota</taxon>
        <taxon>Agaricomycotina</taxon>
        <taxon>Agaricomycetes</taxon>
        <taxon>Agaricomycetidae</taxon>
        <taxon>Agaricales</taxon>
        <taxon>Agaricineae</taxon>
        <taxon>Nidulariaceae</taxon>
        <taxon>Crucibulum</taxon>
    </lineage>
</organism>
<name>A0A5C3LX84_9AGAR</name>
<dbReference type="AlphaFoldDB" id="A0A5C3LX84"/>
<gene>
    <name evidence="4" type="ORF">BDQ12DRAFT_242723</name>
</gene>
<evidence type="ECO:0000313" key="5">
    <source>
        <dbReference type="Proteomes" id="UP000308652"/>
    </source>
</evidence>
<reference evidence="4 5" key="1">
    <citation type="journal article" date="2019" name="Nat. Ecol. Evol.">
        <title>Megaphylogeny resolves global patterns of mushroom evolution.</title>
        <authorList>
            <person name="Varga T."/>
            <person name="Krizsan K."/>
            <person name="Foldi C."/>
            <person name="Dima B."/>
            <person name="Sanchez-Garcia M."/>
            <person name="Sanchez-Ramirez S."/>
            <person name="Szollosi G.J."/>
            <person name="Szarkandi J.G."/>
            <person name="Papp V."/>
            <person name="Albert L."/>
            <person name="Andreopoulos W."/>
            <person name="Angelini C."/>
            <person name="Antonin V."/>
            <person name="Barry K.W."/>
            <person name="Bougher N.L."/>
            <person name="Buchanan P."/>
            <person name="Buyck B."/>
            <person name="Bense V."/>
            <person name="Catcheside P."/>
            <person name="Chovatia M."/>
            <person name="Cooper J."/>
            <person name="Damon W."/>
            <person name="Desjardin D."/>
            <person name="Finy P."/>
            <person name="Geml J."/>
            <person name="Haridas S."/>
            <person name="Hughes K."/>
            <person name="Justo A."/>
            <person name="Karasinski D."/>
            <person name="Kautmanova I."/>
            <person name="Kiss B."/>
            <person name="Kocsube S."/>
            <person name="Kotiranta H."/>
            <person name="LaButti K.M."/>
            <person name="Lechner B.E."/>
            <person name="Liimatainen K."/>
            <person name="Lipzen A."/>
            <person name="Lukacs Z."/>
            <person name="Mihaltcheva S."/>
            <person name="Morgado L.N."/>
            <person name="Niskanen T."/>
            <person name="Noordeloos M.E."/>
            <person name="Ohm R.A."/>
            <person name="Ortiz-Santana B."/>
            <person name="Ovrebo C."/>
            <person name="Racz N."/>
            <person name="Riley R."/>
            <person name="Savchenko A."/>
            <person name="Shiryaev A."/>
            <person name="Soop K."/>
            <person name="Spirin V."/>
            <person name="Szebenyi C."/>
            <person name="Tomsovsky M."/>
            <person name="Tulloss R.E."/>
            <person name="Uehling J."/>
            <person name="Grigoriev I.V."/>
            <person name="Vagvolgyi C."/>
            <person name="Papp T."/>
            <person name="Martin F.M."/>
            <person name="Miettinen O."/>
            <person name="Hibbett D.S."/>
            <person name="Nagy L.G."/>
        </authorList>
    </citation>
    <scope>NUCLEOTIDE SEQUENCE [LARGE SCALE GENOMIC DNA]</scope>
    <source>
        <strain evidence="4 5">CBS 166.37</strain>
    </source>
</reference>
<keyword evidence="2" id="KW-0812">Transmembrane</keyword>
<feature type="transmembrane region" description="Helical" evidence="2">
    <location>
        <begin position="153"/>
        <end position="176"/>
    </location>
</feature>
<feature type="region of interest" description="Disordered" evidence="1">
    <location>
        <begin position="1"/>
        <end position="36"/>
    </location>
</feature>